<accession>A0AAW0RMV5</accession>
<dbReference type="InterPro" id="IPR035979">
    <property type="entry name" value="RBD_domain_sf"/>
</dbReference>
<evidence type="ECO:0000256" key="1">
    <source>
        <dbReference type="SAM" id="MobiDB-lite"/>
    </source>
</evidence>
<protein>
    <recommendedName>
        <fullName evidence="4">RRM domain-containing protein</fullName>
    </recommendedName>
</protein>
<dbReference type="AlphaFoldDB" id="A0AAW0RMV5"/>
<feature type="compositionally biased region" description="Polar residues" evidence="1">
    <location>
        <begin position="90"/>
        <end position="111"/>
    </location>
</feature>
<dbReference type="Proteomes" id="UP001397290">
    <property type="component" value="Unassembled WGS sequence"/>
</dbReference>
<organism evidence="2 3">
    <name type="scientific">Beauveria asiatica</name>
    <dbReference type="NCBI Taxonomy" id="1069075"/>
    <lineage>
        <taxon>Eukaryota</taxon>
        <taxon>Fungi</taxon>
        <taxon>Dikarya</taxon>
        <taxon>Ascomycota</taxon>
        <taxon>Pezizomycotina</taxon>
        <taxon>Sordariomycetes</taxon>
        <taxon>Hypocreomycetidae</taxon>
        <taxon>Hypocreales</taxon>
        <taxon>Cordycipitaceae</taxon>
        <taxon>Beauveria</taxon>
    </lineage>
</organism>
<feature type="region of interest" description="Disordered" evidence="1">
    <location>
        <begin position="320"/>
        <end position="339"/>
    </location>
</feature>
<keyword evidence="3" id="KW-1185">Reference proteome</keyword>
<feature type="region of interest" description="Disordered" evidence="1">
    <location>
        <begin position="277"/>
        <end position="303"/>
    </location>
</feature>
<evidence type="ECO:0000313" key="2">
    <source>
        <dbReference type="EMBL" id="KAK8143549.1"/>
    </source>
</evidence>
<feature type="region of interest" description="Disordered" evidence="1">
    <location>
        <begin position="1"/>
        <end position="111"/>
    </location>
</feature>
<dbReference type="EMBL" id="JAAHCF010000495">
    <property type="protein sequence ID" value="KAK8143549.1"/>
    <property type="molecule type" value="Genomic_DNA"/>
</dbReference>
<feature type="compositionally biased region" description="Low complexity" evidence="1">
    <location>
        <begin position="80"/>
        <end position="89"/>
    </location>
</feature>
<evidence type="ECO:0000313" key="3">
    <source>
        <dbReference type="Proteomes" id="UP001397290"/>
    </source>
</evidence>
<reference evidence="2 3" key="1">
    <citation type="submission" date="2020-02" db="EMBL/GenBank/DDBJ databases">
        <title>Comparative genomics of the hypocrealean fungal genus Beauvera.</title>
        <authorList>
            <person name="Showalter D.N."/>
            <person name="Bushley K.E."/>
            <person name="Rehner S.A."/>
        </authorList>
    </citation>
    <scope>NUCLEOTIDE SEQUENCE [LARGE SCALE GENOMIC DNA]</scope>
    <source>
        <strain evidence="2 3">ARSEF4384</strain>
    </source>
</reference>
<proteinExistence type="predicted"/>
<dbReference type="GO" id="GO:0003676">
    <property type="term" value="F:nucleic acid binding"/>
    <property type="evidence" value="ECO:0007669"/>
    <property type="project" value="InterPro"/>
</dbReference>
<gene>
    <name evidence="2" type="ORF">G3M48_007086</name>
</gene>
<comment type="caution">
    <text evidence="2">The sequence shown here is derived from an EMBL/GenBank/DDBJ whole genome shotgun (WGS) entry which is preliminary data.</text>
</comment>
<feature type="compositionally biased region" description="Polar residues" evidence="1">
    <location>
        <begin position="41"/>
        <end position="55"/>
    </location>
</feature>
<sequence length="606" mass="66948">MSSFDRGLDGGLRAGSSDSNGDATPRSKSPIGHAFSRIDPLNSSFQYPRLGSSTVHHGDGGAFSQSNLRRIWDDAKSPTQQQQQQQQQQTSTTPNVVFPDSPNTLNHGSMSTHRRMAAPHVQARGAYAGPDVRDSDAGLERLRLTESVRQHAQTSNDVPKSWPGSAYFHDTRSEMASTAQSTAEMASQPRHLSIWSPYGARTADDSNSVRDGSIAPTSSQYSAYFAAPPSTRADAVPDPSLRAHSETGFNASAELPMAQRPFSSQIGPPIPIRMGRSLGSAPGNRIASGSDAHQPPMPFYFQPRSSQGFLPMQALGSRRETFPLPSGSSSTWAAPSVSVANPVPSTRFSDRYHGMHTESNASAEHLTPEQNASLWITNLPPDTTHHELLGQIRNIGRVWCSFINGPDGCKHTTAAAKVVFFHPSAARRMLQHAAAPDRGLHIRGFRAKVTQNRIKTGETVPRAGDDSRVLIVTGDACFVNEARLTEWFANLFVFQVDEVRQLVVDEESGLAVVEFRFGSFRCQAQMGKISLEKERPPWFERAEFGEDPCEVGETYSSHAIALQRIEEVKCSRRKKAEEERRMAEEKRRVEEEEEKLALERRRNYRR</sequence>
<name>A0AAW0RMV5_9HYPO</name>
<feature type="region of interest" description="Disordered" evidence="1">
    <location>
        <begin position="573"/>
        <end position="606"/>
    </location>
</feature>
<dbReference type="SUPFAM" id="SSF54928">
    <property type="entry name" value="RNA-binding domain, RBD"/>
    <property type="match status" value="1"/>
</dbReference>
<evidence type="ECO:0008006" key="4">
    <source>
        <dbReference type="Google" id="ProtNLM"/>
    </source>
</evidence>